<feature type="binding site" evidence="7">
    <location>
        <position position="398"/>
    </location>
    <ligand>
        <name>ATP</name>
        <dbReference type="ChEBI" id="CHEBI:30616"/>
    </ligand>
</feature>
<comment type="similarity">
    <text evidence="9">Belongs to the NAD synthetase family.</text>
</comment>
<dbReference type="InterPro" id="IPR003010">
    <property type="entry name" value="C-N_Hydrolase"/>
</dbReference>
<dbReference type="SUPFAM" id="SSF56317">
    <property type="entry name" value="Carbon-nitrogen hydrolase"/>
    <property type="match status" value="1"/>
</dbReference>
<feature type="binding site" evidence="7">
    <location>
        <position position="403"/>
    </location>
    <ligand>
        <name>deamido-NAD(+)</name>
        <dbReference type="ChEBI" id="CHEBI:58437"/>
        <note>ligand shared between two neighboring subunits</note>
    </ligand>
</feature>
<dbReference type="NCBIfam" id="TIGR00552">
    <property type="entry name" value="nadE"/>
    <property type="match status" value="1"/>
</dbReference>
<dbReference type="CDD" id="cd07570">
    <property type="entry name" value="GAT_Gln-NAD-synth"/>
    <property type="match status" value="1"/>
</dbReference>
<dbReference type="GO" id="GO:0003952">
    <property type="term" value="F:NAD+ synthase (glutamine-hydrolyzing) activity"/>
    <property type="evidence" value="ECO:0007669"/>
    <property type="project" value="UniProtKB-UniRule"/>
</dbReference>
<feature type="binding site" evidence="7">
    <location>
        <position position="374"/>
    </location>
    <ligand>
        <name>deamido-NAD(+)</name>
        <dbReference type="ChEBI" id="CHEBI:58437"/>
        <note>ligand shared between two neighboring subunits</note>
    </ligand>
</feature>
<feature type="binding site" evidence="7">
    <location>
        <position position="182"/>
    </location>
    <ligand>
        <name>L-glutamine</name>
        <dbReference type="ChEBI" id="CHEBI:58359"/>
    </ligand>
</feature>
<dbReference type="InterPro" id="IPR014445">
    <property type="entry name" value="Gln-dep_NAD_synthase"/>
</dbReference>
<dbReference type="GO" id="GO:0005524">
    <property type="term" value="F:ATP binding"/>
    <property type="evidence" value="ECO:0007669"/>
    <property type="project" value="UniProtKB-UniRule"/>
</dbReference>
<dbReference type="CDD" id="cd00553">
    <property type="entry name" value="NAD_synthase"/>
    <property type="match status" value="1"/>
</dbReference>
<evidence type="ECO:0000256" key="3">
    <source>
        <dbReference type="ARBA" id="ARBA00022598"/>
    </source>
</evidence>
<feature type="binding site" evidence="7">
    <location>
        <position position="513"/>
    </location>
    <ligand>
        <name>deamido-NAD(+)</name>
        <dbReference type="ChEBI" id="CHEBI:58437"/>
        <note>ligand shared between two neighboring subunits</note>
    </ligand>
</feature>
<dbReference type="NCBIfam" id="NF010588">
    <property type="entry name" value="PRK13981.1"/>
    <property type="match status" value="1"/>
</dbReference>
<proteinExistence type="inferred from homology"/>
<feature type="binding site" evidence="7">
    <location>
        <position position="115"/>
    </location>
    <ligand>
        <name>L-glutamine</name>
        <dbReference type="ChEBI" id="CHEBI:58359"/>
    </ligand>
</feature>
<comment type="function">
    <text evidence="7">Catalyzes the ATP-dependent amidation of deamido-NAD to form NAD. Uses L-glutamine as a nitrogen source.</text>
</comment>
<dbReference type="HAMAP" id="MF_02090">
    <property type="entry name" value="NadE_glutamine_dep"/>
    <property type="match status" value="1"/>
</dbReference>
<evidence type="ECO:0000313" key="11">
    <source>
        <dbReference type="EMBL" id="HGI30345.1"/>
    </source>
</evidence>
<sequence>MRVALWQMNPTIGDVRGNAEKILQGISWARAQKADLVVFPELALVGYPPRDLLFRREMLQAVERVLEEGIRPASQDVGVLLGAPVSEGGKLYNSALLFFAGRLYARQDKTLLPNYDVFDEVRYFQSARERKVAVFLGERLGLTICEDIWNDKDFWPRPRYEFDPLEDLFVQGVTLLVNISASPYHYGKKRLRASMLSHIARKYACPLVYVNQVGGNDDLIFDGSSLFLSATGGIVWEGKSFAEDYTVIDTGDLPQAGDPSQVSEDIEDVFQALLLGIRDYFRKTGFRKALVGLSGGIDSSVVAALAASALGAENVTGVGMPSCYSSRESLEDARMLAENLGIEFRVIPIEEIFSAYLRVLNPSGVPLVDLAEENLQARIRGSILMFISNREGHLLLSTGNKSELAMGYCTLYGDMSGGLDVLADVPKVMVYELARYINRERAIIPPRVLMKAPSAELRPNQRDEDALPPYGTLDPILKAYIEDNLSPGEIAALGFDEVVVREVIRQVDRAEYKRRQAALGLRVTTKAFGVGRRMPIAWKKGWE</sequence>
<name>A0A7V4DE78_9BACT</name>
<dbReference type="AlphaFoldDB" id="A0A7V4DE78"/>
<keyword evidence="4 7" id="KW-0547">Nucleotide-binding</keyword>
<dbReference type="Gene3D" id="3.40.50.620">
    <property type="entry name" value="HUPs"/>
    <property type="match status" value="1"/>
</dbReference>
<protein>
    <recommendedName>
        <fullName evidence="7 8">Glutamine-dependent NAD(+) synthetase</fullName>
        <ecNumber evidence="7 8">6.3.5.1</ecNumber>
    </recommendedName>
    <alternativeName>
        <fullName evidence="7 8">NAD(+) synthase [glutamine-hydrolyzing]</fullName>
    </alternativeName>
</protein>
<dbReference type="PIRSF" id="PIRSF006630">
    <property type="entry name" value="NADS_GAT"/>
    <property type="match status" value="1"/>
</dbReference>
<evidence type="ECO:0000256" key="8">
    <source>
        <dbReference type="PIRNR" id="PIRNR006630"/>
    </source>
</evidence>
<feature type="active site" description="Nucleophile; for glutaminase activity" evidence="7">
    <location>
        <position position="145"/>
    </location>
</feature>
<dbReference type="Gene3D" id="3.60.110.10">
    <property type="entry name" value="Carbon-nitrogen hydrolase"/>
    <property type="match status" value="1"/>
</dbReference>
<keyword evidence="3 7" id="KW-0436">Ligase</keyword>
<comment type="catalytic activity">
    <reaction evidence="7 8">
        <text>deamido-NAD(+) + L-glutamine + ATP + H2O = L-glutamate + AMP + diphosphate + NAD(+) + H(+)</text>
        <dbReference type="Rhea" id="RHEA:24384"/>
        <dbReference type="ChEBI" id="CHEBI:15377"/>
        <dbReference type="ChEBI" id="CHEBI:15378"/>
        <dbReference type="ChEBI" id="CHEBI:29985"/>
        <dbReference type="ChEBI" id="CHEBI:30616"/>
        <dbReference type="ChEBI" id="CHEBI:33019"/>
        <dbReference type="ChEBI" id="CHEBI:57540"/>
        <dbReference type="ChEBI" id="CHEBI:58359"/>
        <dbReference type="ChEBI" id="CHEBI:58437"/>
        <dbReference type="ChEBI" id="CHEBI:456215"/>
        <dbReference type="EC" id="6.3.5.1"/>
    </reaction>
</comment>
<evidence type="ECO:0000259" key="10">
    <source>
        <dbReference type="PROSITE" id="PS50263"/>
    </source>
</evidence>
<dbReference type="InterPro" id="IPR036526">
    <property type="entry name" value="C-N_Hydrolase_sf"/>
</dbReference>
<evidence type="ECO:0000256" key="9">
    <source>
        <dbReference type="RuleBase" id="RU003811"/>
    </source>
</evidence>
<dbReference type="Pfam" id="PF00795">
    <property type="entry name" value="CN_hydrolase"/>
    <property type="match status" value="1"/>
</dbReference>
<feature type="active site" description="For glutaminase activity" evidence="7">
    <location>
        <position position="109"/>
    </location>
</feature>
<dbReference type="GO" id="GO:0004359">
    <property type="term" value="F:glutaminase activity"/>
    <property type="evidence" value="ECO:0007669"/>
    <property type="project" value="InterPro"/>
</dbReference>
<dbReference type="Pfam" id="PF02540">
    <property type="entry name" value="NAD_synthase"/>
    <property type="match status" value="1"/>
</dbReference>
<gene>
    <name evidence="7" type="primary">nadE</name>
    <name evidence="11" type="ORF">ENV30_03420</name>
</gene>
<keyword evidence="5 7" id="KW-0067">ATP-binding</keyword>
<dbReference type="FunFam" id="3.40.50.620:FF:000106">
    <property type="entry name" value="Glutamine-dependent NAD(+) synthetase"/>
    <property type="match status" value="1"/>
</dbReference>
<evidence type="ECO:0000256" key="6">
    <source>
        <dbReference type="ARBA" id="ARBA00023027"/>
    </source>
</evidence>
<dbReference type="PANTHER" id="PTHR23090:SF9">
    <property type="entry name" value="GLUTAMINE-DEPENDENT NAD(+) SYNTHETASE"/>
    <property type="match status" value="1"/>
</dbReference>
<keyword evidence="6 7" id="KW-0520">NAD</keyword>
<dbReference type="PANTHER" id="PTHR23090">
    <property type="entry name" value="NH 3 /GLUTAMINE-DEPENDENT NAD + SYNTHETASE"/>
    <property type="match status" value="1"/>
</dbReference>
<comment type="caution">
    <text evidence="7">Lacks conserved residue(s) required for the propagation of feature annotation.</text>
</comment>
<evidence type="ECO:0000256" key="4">
    <source>
        <dbReference type="ARBA" id="ARBA00022741"/>
    </source>
</evidence>
<comment type="pathway">
    <text evidence="1 7 8">Cofactor biosynthesis; NAD(+) biosynthesis; NAD(+) from deamido-NAD(+) (L-Gln route): step 1/1.</text>
</comment>
<dbReference type="InterPro" id="IPR003694">
    <property type="entry name" value="NAD_synthase"/>
</dbReference>
<dbReference type="InterPro" id="IPR022310">
    <property type="entry name" value="NAD/GMP_synthase"/>
</dbReference>
<evidence type="ECO:0000256" key="2">
    <source>
        <dbReference type="ARBA" id="ARBA00007145"/>
    </source>
</evidence>
<feature type="binding site" evidence="7">
    <location>
        <position position="188"/>
    </location>
    <ligand>
        <name>L-glutamine</name>
        <dbReference type="ChEBI" id="CHEBI:58359"/>
    </ligand>
</feature>
<dbReference type="UniPathway" id="UPA00253">
    <property type="reaction ID" value="UER00334"/>
</dbReference>
<comment type="caution">
    <text evidence="11">The sequence shown here is derived from an EMBL/GenBank/DDBJ whole genome shotgun (WGS) entry which is preliminary data.</text>
</comment>
<evidence type="ECO:0000256" key="5">
    <source>
        <dbReference type="ARBA" id="ARBA00022840"/>
    </source>
</evidence>
<dbReference type="EC" id="6.3.5.1" evidence="7 8"/>
<comment type="similarity">
    <text evidence="2 7 8">In the C-terminal section; belongs to the NAD synthetase family.</text>
</comment>
<feature type="binding site" evidence="7">
    <location>
        <begin position="292"/>
        <end position="299"/>
    </location>
    <ligand>
        <name>ATP</name>
        <dbReference type="ChEBI" id="CHEBI:30616"/>
    </ligand>
</feature>
<feature type="active site" description="Proton acceptor; for glutaminase activity" evidence="7">
    <location>
        <position position="41"/>
    </location>
</feature>
<feature type="domain" description="CN hydrolase" evidence="10">
    <location>
        <begin position="1"/>
        <end position="255"/>
    </location>
</feature>
<reference evidence="11" key="1">
    <citation type="journal article" date="2020" name="mSystems">
        <title>Genome- and Community-Level Interaction Insights into Carbon Utilization and Element Cycling Functions of Hydrothermarchaeota in Hydrothermal Sediment.</title>
        <authorList>
            <person name="Zhou Z."/>
            <person name="Liu Y."/>
            <person name="Xu W."/>
            <person name="Pan J."/>
            <person name="Luo Z.H."/>
            <person name="Li M."/>
        </authorList>
    </citation>
    <scope>NUCLEOTIDE SEQUENCE [LARGE SCALE GENOMIC DNA]</scope>
    <source>
        <strain evidence="11">SpSt-747</strain>
    </source>
</reference>
<dbReference type="PROSITE" id="PS50263">
    <property type="entry name" value="CN_HYDROLASE"/>
    <property type="match status" value="1"/>
</dbReference>
<dbReference type="InterPro" id="IPR014729">
    <property type="entry name" value="Rossmann-like_a/b/a_fold"/>
</dbReference>
<evidence type="ECO:0000256" key="1">
    <source>
        <dbReference type="ARBA" id="ARBA00005188"/>
    </source>
</evidence>
<dbReference type="EMBL" id="DTFV01000050">
    <property type="protein sequence ID" value="HGI30345.1"/>
    <property type="molecule type" value="Genomic_DNA"/>
</dbReference>
<evidence type="ECO:0000256" key="7">
    <source>
        <dbReference type="HAMAP-Rule" id="MF_02090"/>
    </source>
</evidence>
<dbReference type="SUPFAM" id="SSF52402">
    <property type="entry name" value="Adenine nucleotide alpha hydrolases-like"/>
    <property type="match status" value="1"/>
</dbReference>
<dbReference type="GO" id="GO:0008795">
    <property type="term" value="F:NAD+ synthase activity"/>
    <property type="evidence" value="ECO:0007669"/>
    <property type="project" value="UniProtKB-UniRule"/>
</dbReference>
<dbReference type="GO" id="GO:0005737">
    <property type="term" value="C:cytoplasm"/>
    <property type="evidence" value="ECO:0007669"/>
    <property type="project" value="InterPro"/>
</dbReference>
<accession>A0A7V4DE78</accession>
<organism evidence="11">
    <name type="scientific">Candidatus Caldatribacterium californiense</name>
    <dbReference type="NCBI Taxonomy" id="1454726"/>
    <lineage>
        <taxon>Bacteria</taxon>
        <taxon>Pseudomonadati</taxon>
        <taxon>Atribacterota</taxon>
        <taxon>Atribacteria</taxon>
        <taxon>Atribacterales</taxon>
        <taxon>Candidatus Caldatribacteriaceae</taxon>
        <taxon>Candidatus Caldatribacterium</taxon>
    </lineage>
</organism>
<dbReference type="GO" id="GO:0009435">
    <property type="term" value="P:NAD+ biosynthetic process"/>
    <property type="evidence" value="ECO:0007669"/>
    <property type="project" value="UniProtKB-UniRule"/>
</dbReference>